<dbReference type="InterPro" id="IPR006145">
    <property type="entry name" value="PsdUridine_synth_RsuA/RluA"/>
</dbReference>
<evidence type="ECO:0000256" key="1">
    <source>
        <dbReference type="ARBA" id="ARBA00000073"/>
    </source>
</evidence>
<gene>
    <name evidence="7" type="ORF">CP520_02620</name>
</gene>
<dbReference type="PROSITE" id="PS50889">
    <property type="entry name" value="S4"/>
    <property type="match status" value="1"/>
</dbReference>
<evidence type="ECO:0000256" key="2">
    <source>
        <dbReference type="ARBA" id="ARBA00010876"/>
    </source>
</evidence>
<dbReference type="OrthoDB" id="9807829at2"/>
<dbReference type="CDD" id="cd00165">
    <property type="entry name" value="S4"/>
    <property type="match status" value="1"/>
</dbReference>
<evidence type="ECO:0000256" key="3">
    <source>
        <dbReference type="ARBA" id="ARBA00023235"/>
    </source>
</evidence>
<dbReference type="Gene3D" id="3.10.290.10">
    <property type="entry name" value="RNA-binding S4 domain"/>
    <property type="match status" value="1"/>
</dbReference>
<dbReference type="Proteomes" id="UP000232227">
    <property type="component" value="Chromosome"/>
</dbReference>
<dbReference type="GO" id="GO:0006396">
    <property type="term" value="P:RNA processing"/>
    <property type="evidence" value="ECO:0007669"/>
    <property type="project" value="UniProtKB-ARBA"/>
</dbReference>
<accession>A0A291IS66</accession>
<evidence type="ECO:0000313" key="8">
    <source>
        <dbReference type="Proteomes" id="UP000232227"/>
    </source>
</evidence>
<proteinExistence type="inferred from homology"/>
<dbReference type="InterPro" id="IPR020103">
    <property type="entry name" value="PsdUridine_synth_cat_dom_sf"/>
</dbReference>
<dbReference type="SUPFAM" id="SSF55120">
    <property type="entry name" value="Pseudouridine synthase"/>
    <property type="match status" value="1"/>
</dbReference>
<dbReference type="RefSeq" id="WP_096862901.1">
    <property type="nucleotide sequence ID" value="NZ_CP023668.1"/>
</dbReference>
<dbReference type="GO" id="GO:0009982">
    <property type="term" value="F:pseudouridine synthase activity"/>
    <property type="evidence" value="ECO:0007669"/>
    <property type="project" value="InterPro"/>
</dbReference>
<feature type="domain" description="Pseudouridine synthase RsuA/RluA-like" evidence="6">
    <location>
        <begin position="90"/>
        <end position="245"/>
    </location>
</feature>
<comment type="catalytic activity">
    <reaction evidence="1">
        <text>a uridine in RNA = a pseudouridine in RNA</text>
        <dbReference type="Rhea" id="RHEA:48348"/>
        <dbReference type="Rhea" id="RHEA-COMP:12068"/>
        <dbReference type="Rhea" id="RHEA-COMP:12069"/>
        <dbReference type="ChEBI" id="CHEBI:65314"/>
        <dbReference type="ChEBI" id="CHEBI:65315"/>
    </reaction>
</comment>
<keyword evidence="8" id="KW-1185">Reference proteome</keyword>
<evidence type="ECO:0000259" key="6">
    <source>
        <dbReference type="Pfam" id="PF00849"/>
    </source>
</evidence>
<dbReference type="EMBL" id="CP023668">
    <property type="protein sequence ID" value="ATG97613.1"/>
    <property type="molecule type" value="Genomic_DNA"/>
</dbReference>
<dbReference type="Gene3D" id="3.30.2350.10">
    <property type="entry name" value="Pseudouridine synthase"/>
    <property type="match status" value="1"/>
</dbReference>
<evidence type="ECO:0000313" key="7">
    <source>
        <dbReference type="EMBL" id="ATG97613.1"/>
    </source>
</evidence>
<dbReference type="GO" id="GO:0003723">
    <property type="term" value="F:RNA binding"/>
    <property type="evidence" value="ECO:0007669"/>
    <property type="project" value="InterPro"/>
</dbReference>
<reference evidence="7 8" key="1">
    <citation type="submission" date="2017-09" db="EMBL/GenBank/DDBJ databases">
        <title>SPAdes assembly of the Mesoplasma lactucae genome.</title>
        <authorList>
            <person name="Knight T.F."/>
            <person name="Rubinstein R."/>
            <person name="Citino T."/>
        </authorList>
    </citation>
    <scope>NUCLEOTIDE SEQUENCE [LARGE SCALE GENOMIC DNA]</scope>
    <source>
        <strain evidence="7 8">831-C4</strain>
    </source>
</reference>
<sequence length="300" mass="35235">MKTYIVKDNDANQSVFKFLKKMYSTTPLSVIYKWFRKKDIKLNGKRISDQKIVLKAGDEVVVYDNNDPVMRDKFEKVNYDLLDVVYEDENILVANKPANIEMHSEFNISLDNMVKSYLIDKKEYNPEDSQSFVVSHVHRLDKLTQGLVIYAKNKPSLDELLDAIKTKIDKKYVLRTRVGFPKDLVAKGFIYYDQDEQLSIYTNHKNDRRAKECETDFKVLSENKDFSLVEATLKTGRKHQIRASVSYFNFPIINDFRYGGMKINNEKMIFLKAYKIIFHNLNAPLQYLNETIIEISKDFK</sequence>
<dbReference type="CDD" id="cd02869">
    <property type="entry name" value="PseudoU_synth_RluA_like"/>
    <property type="match status" value="1"/>
</dbReference>
<dbReference type="AlphaFoldDB" id="A0A291IS66"/>
<dbReference type="KEGG" id="mlac:CP520_02620"/>
<evidence type="ECO:0000256" key="5">
    <source>
        <dbReference type="ARBA" id="ARBA00033164"/>
    </source>
</evidence>
<dbReference type="PANTHER" id="PTHR21600">
    <property type="entry name" value="MITOCHONDRIAL RNA PSEUDOURIDINE SYNTHASE"/>
    <property type="match status" value="1"/>
</dbReference>
<dbReference type="InterPro" id="IPR050188">
    <property type="entry name" value="RluA_PseudoU_synthase"/>
</dbReference>
<dbReference type="InterPro" id="IPR036986">
    <property type="entry name" value="S4_RNA-bd_sf"/>
</dbReference>
<dbReference type="GO" id="GO:0140098">
    <property type="term" value="F:catalytic activity, acting on RNA"/>
    <property type="evidence" value="ECO:0007669"/>
    <property type="project" value="UniProtKB-ARBA"/>
</dbReference>
<keyword evidence="3" id="KW-0413">Isomerase</keyword>
<protein>
    <recommendedName>
        <fullName evidence="4">RNA pseudouridylate synthase</fullName>
    </recommendedName>
    <alternativeName>
        <fullName evidence="5">RNA-uridine isomerase</fullName>
    </alternativeName>
</protein>
<dbReference type="Pfam" id="PF00849">
    <property type="entry name" value="PseudoU_synth_2"/>
    <property type="match status" value="1"/>
</dbReference>
<name>A0A291IS66_9MOLU</name>
<dbReference type="GO" id="GO:0001522">
    <property type="term" value="P:pseudouridine synthesis"/>
    <property type="evidence" value="ECO:0007669"/>
    <property type="project" value="InterPro"/>
</dbReference>
<evidence type="ECO:0000256" key="4">
    <source>
        <dbReference type="ARBA" id="ARBA00031870"/>
    </source>
</evidence>
<organism evidence="7 8">
    <name type="scientific">Mesoplasma lactucae ATCC 49193</name>
    <dbReference type="NCBI Taxonomy" id="81460"/>
    <lineage>
        <taxon>Bacteria</taxon>
        <taxon>Bacillati</taxon>
        <taxon>Mycoplasmatota</taxon>
        <taxon>Mollicutes</taxon>
        <taxon>Entomoplasmatales</taxon>
        <taxon>Entomoplasmataceae</taxon>
        <taxon>Mesoplasma</taxon>
    </lineage>
</organism>
<comment type="similarity">
    <text evidence="2">Belongs to the pseudouridine synthase RluA family.</text>
</comment>